<dbReference type="PANTHER" id="PTHR32303:SF10">
    <property type="entry name" value="OUTER MEMBRANE PROTEIN ASSEMBLY FACTOR BAMB"/>
    <property type="match status" value="1"/>
</dbReference>
<keyword evidence="6" id="KW-0560">Oxidoreductase</keyword>
<evidence type="ECO:0000256" key="1">
    <source>
        <dbReference type="ARBA" id="ARBA00001931"/>
    </source>
</evidence>
<keyword evidence="7 8" id="KW-0408">Iron</keyword>
<protein>
    <submittedName>
        <fullName evidence="10">Polyvinyl alcohol dehydrogenase (Cytochrome)</fullName>
    </submittedName>
</protein>
<evidence type="ECO:0000256" key="6">
    <source>
        <dbReference type="ARBA" id="ARBA00023002"/>
    </source>
</evidence>
<dbReference type="SUPFAM" id="SSF50998">
    <property type="entry name" value="Quinoprotein alcohol dehydrogenase-like"/>
    <property type="match status" value="1"/>
</dbReference>
<evidence type="ECO:0000256" key="2">
    <source>
        <dbReference type="ARBA" id="ARBA00008156"/>
    </source>
</evidence>
<dbReference type="AlphaFoldDB" id="A0A1U6I234"/>
<sequence>MKFGGGQHSLRMAGLAFTALTLGGALMFAGSGLEAAAPAKDQTVAADSYRDVSSLPAGTEAKGSAIWSGTCAACHDTGMARAPARIILQQMTPEAIYKVLTSGVMAPMTPSLDDREKRVVSEYIAGRPFGSTKAAAMLKCEGKAAIFDRSAPTSYPYWGVDKGNTHFIPDDKAGISPENVGDLELKWAIAIPNATRVRSQPAFAGGAVIIGGQDNTVRAFDEKTGCLRWSFESDAEVRTGIVVQSWNKDDAKANPLAFFGDVTGNAYAIEAFTGKQVWKISADDHASTTLTGTPAFYQGVVYIPVSSLEEGAASTAGYPCCTFRGSILAVDAATGNTRWRTYLVPEPQEGAPGVTEKALLGPSGVPVWSAPTIDAKRGRIYVATGDNYTGPGTDLSDALVALDIDTGAIAWHYQALGDDVWNGACEESDRTNCPVEDGPDFDFGTPPVLAETKDGKEMILLGQKSGIAYGVDPDSGKLEWKNQVGRGGVVGGIHFGMAAAGGVIFVPVSDVPDGNDYDLQPRPGLYALDIATGQYVWKAPAADVCNGKALCYPGYSAAITATPGLVFAGANDGHVRAYATADGTVLWDLDTTVDYQALNGVTGHGGSMSGGSAPMPHDGMLFITSGYGFAGKMPGNVFLAYGPKEK</sequence>
<evidence type="ECO:0000313" key="11">
    <source>
        <dbReference type="Proteomes" id="UP000190989"/>
    </source>
</evidence>
<keyword evidence="4 8" id="KW-0479">Metal-binding</keyword>
<feature type="domain" description="Cytochrome c" evidence="9">
    <location>
        <begin position="58"/>
        <end position="128"/>
    </location>
</feature>
<keyword evidence="5" id="KW-0732">Signal</keyword>
<keyword evidence="11" id="KW-1185">Reference proteome</keyword>
<keyword evidence="3 8" id="KW-0349">Heme</keyword>
<comment type="cofactor">
    <cofactor evidence="1">
        <name>pyrroloquinoline quinone</name>
        <dbReference type="ChEBI" id="CHEBI:58442"/>
    </cofactor>
</comment>
<evidence type="ECO:0000256" key="7">
    <source>
        <dbReference type="ARBA" id="ARBA00023004"/>
    </source>
</evidence>
<dbReference type="GO" id="GO:0046872">
    <property type="term" value="F:metal ion binding"/>
    <property type="evidence" value="ECO:0007669"/>
    <property type="project" value="UniProtKB-KW"/>
</dbReference>
<dbReference type="GO" id="GO:0009055">
    <property type="term" value="F:electron transfer activity"/>
    <property type="evidence" value="ECO:0007669"/>
    <property type="project" value="InterPro"/>
</dbReference>
<organism evidence="10 11">
    <name type="scientific">Novosphingobium mathurense</name>
    <dbReference type="NCBI Taxonomy" id="428990"/>
    <lineage>
        <taxon>Bacteria</taxon>
        <taxon>Pseudomonadati</taxon>
        <taxon>Pseudomonadota</taxon>
        <taxon>Alphaproteobacteria</taxon>
        <taxon>Sphingomonadales</taxon>
        <taxon>Sphingomonadaceae</taxon>
        <taxon>Novosphingobium</taxon>
    </lineage>
</organism>
<dbReference type="Pfam" id="PF13442">
    <property type="entry name" value="Cytochrome_CBB3"/>
    <property type="match status" value="1"/>
</dbReference>
<dbReference type="Pfam" id="PF13360">
    <property type="entry name" value="PQQ_2"/>
    <property type="match status" value="1"/>
</dbReference>
<dbReference type="PROSITE" id="PS51007">
    <property type="entry name" value="CYTC"/>
    <property type="match status" value="1"/>
</dbReference>
<dbReference type="SUPFAM" id="SSF46626">
    <property type="entry name" value="Cytochrome c"/>
    <property type="match status" value="1"/>
</dbReference>
<evidence type="ECO:0000256" key="5">
    <source>
        <dbReference type="ARBA" id="ARBA00022729"/>
    </source>
</evidence>
<dbReference type="InterPro" id="IPR002372">
    <property type="entry name" value="PQQ_rpt_dom"/>
</dbReference>
<evidence type="ECO:0000259" key="9">
    <source>
        <dbReference type="PROSITE" id="PS51007"/>
    </source>
</evidence>
<dbReference type="EMBL" id="FVZE01000004">
    <property type="protein sequence ID" value="SLK02037.1"/>
    <property type="molecule type" value="Genomic_DNA"/>
</dbReference>
<evidence type="ECO:0000256" key="4">
    <source>
        <dbReference type="ARBA" id="ARBA00022723"/>
    </source>
</evidence>
<dbReference type="PANTHER" id="PTHR32303">
    <property type="entry name" value="QUINOPROTEIN ALCOHOL DEHYDROGENASE (CYTOCHROME C)"/>
    <property type="match status" value="1"/>
</dbReference>
<dbReference type="InterPro" id="IPR018391">
    <property type="entry name" value="PQQ_b-propeller_rpt"/>
</dbReference>
<dbReference type="SMART" id="SM00564">
    <property type="entry name" value="PQQ"/>
    <property type="match status" value="7"/>
</dbReference>
<evidence type="ECO:0000256" key="8">
    <source>
        <dbReference type="PROSITE-ProRule" id="PRU00433"/>
    </source>
</evidence>
<gene>
    <name evidence="10" type="ORF">SAMN06295987_10434</name>
</gene>
<name>A0A1U6I234_9SPHN</name>
<evidence type="ECO:0000256" key="3">
    <source>
        <dbReference type="ARBA" id="ARBA00022617"/>
    </source>
</evidence>
<dbReference type="Proteomes" id="UP000190989">
    <property type="component" value="Unassembled WGS sequence"/>
</dbReference>
<reference evidence="11" key="1">
    <citation type="submission" date="2017-02" db="EMBL/GenBank/DDBJ databases">
        <authorList>
            <person name="Varghese N."/>
            <person name="Submissions S."/>
        </authorList>
    </citation>
    <scope>NUCLEOTIDE SEQUENCE [LARGE SCALE GENOMIC DNA]</scope>
    <source>
        <strain evidence="11">SM117</strain>
    </source>
</reference>
<accession>A0A1U6I234</accession>
<dbReference type="InterPro" id="IPR009056">
    <property type="entry name" value="Cyt_c-like_dom"/>
</dbReference>
<evidence type="ECO:0000313" key="10">
    <source>
        <dbReference type="EMBL" id="SLK02037.1"/>
    </source>
</evidence>
<dbReference type="InterPro" id="IPR011047">
    <property type="entry name" value="Quinoprotein_ADH-like_sf"/>
</dbReference>
<dbReference type="GO" id="GO:0020037">
    <property type="term" value="F:heme binding"/>
    <property type="evidence" value="ECO:0007669"/>
    <property type="project" value="InterPro"/>
</dbReference>
<dbReference type="STRING" id="428990.SAMN06295987_10434"/>
<dbReference type="GO" id="GO:0016491">
    <property type="term" value="F:oxidoreductase activity"/>
    <property type="evidence" value="ECO:0007669"/>
    <property type="project" value="UniProtKB-KW"/>
</dbReference>
<comment type="similarity">
    <text evidence="2">Belongs to the bacterial PQQ dehydrogenase family.</text>
</comment>
<dbReference type="InterPro" id="IPR036909">
    <property type="entry name" value="Cyt_c-like_dom_sf"/>
</dbReference>
<dbReference type="Gene3D" id="2.140.10.10">
    <property type="entry name" value="Quinoprotein alcohol dehydrogenase-like superfamily"/>
    <property type="match status" value="2"/>
</dbReference>
<proteinExistence type="inferred from homology"/>
<dbReference type="Pfam" id="PF01011">
    <property type="entry name" value="PQQ"/>
    <property type="match status" value="1"/>
</dbReference>